<reference evidence="1 2" key="1">
    <citation type="submission" date="2018-06" db="EMBL/GenBank/DDBJ databases">
        <title>Streptacidiphilus pinicola sp. nov., isolated from pine grove soil.</title>
        <authorList>
            <person name="Roh S.G."/>
            <person name="Park S."/>
            <person name="Kim M.-K."/>
            <person name="Yun B.-R."/>
            <person name="Park J."/>
            <person name="Kim M.J."/>
            <person name="Kim Y.S."/>
            <person name="Kim S.B."/>
        </authorList>
    </citation>
    <scope>NUCLEOTIDE SEQUENCE [LARGE SCALE GENOMIC DNA]</scope>
    <source>
        <strain evidence="1 2">MMS16-CNU450</strain>
    </source>
</reference>
<keyword evidence="2" id="KW-1185">Reference proteome</keyword>
<accession>A0A2X0IEB8</accession>
<evidence type="ECO:0000313" key="2">
    <source>
        <dbReference type="Proteomes" id="UP000248889"/>
    </source>
</evidence>
<organism evidence="1 2">
    <name type="scientific">Streptacidiphilus pinicola</name>
    <dbReference type="NCBI Taxonomy" id="2219663"/>
    <lineage>
        <taxon>Bacteria</taxon>
        <taxon>Bacillati</taxon>
        <taxon>Actinomycetota</taxon>
        <taxon>Actinomycetes</taxon>
        <taxon>Kitasatosporales</taxon>
        <taxon>Streptomycetaceae</taxon>
        <taxon>Streptacidiphilus</taxon>
    </lineage>
</organism>
<dbReference type="EMBL" id="QKYN01000089">
    <property type="protein sequence ID" value="RAG83352.1"/>
    <property type="molecule type" value="Genomic_DNA"/>
</dbReference>
<dbReference type="AlphaFoldDB" id="A0A2X0IEB8"/>
<dbReference type="RefSeq" id="WP_111503711.1">
    <property type="nucleotide sequence ID" value="NZ_QKYN01000089.1"/>
</dbReference>
<comment type="caution">
    <text evidence="1">The sequence shown here is derived from an EMBL/GenBank/DDBJ whole genome shotgun (WGS) entry which is preliminary data.</text>
</comment>
<name>A0A2X0IEB8_9ACTN</name>
<sequence length="96" mass="10770">MAADIRIESLGDHEYLVRFPSGSETVESLMRATPDTVDHIGVPGTDERRIVAETAAFLAERQPVIDIPPMIDLDDLEAHYGDEYLQELIRRLHTAP</sequence>
<proteinExistence type="predicted"/>
<gene>
    <name evidence="1" type="ORF">DN069_22810</name>
</gene>
<protein>
    <submittedName>
        <fullName evidence="1">Uncharacterized protein</fullName>
    </submittedName>
</protein>
<evidence type="ECO:0000313" key="1">
    <source>
        <dbReference type="EMBL" id="RAG83352.1"/>
    </source>
</evidence>
<dbReference type="OrthoDB" id="4553542at2"/>
<dbReference type="Proteomes" id="UP000248889">
    <property type="component" value="Unassembled WGS sequence"/>
</dbReference>